<keyword evidence="8" id="KW-0732">Signal</keyword>
<evidence type="ECO:0000256" key="2">
    <source>
        <dbReference type="ARBA" id="ARBA00022448"/>
    </source>
</evidence>
<gene>
    <name evidence="10" type="ORF">ACFSSE_01580</name>
</gene>
<sequence>MKRKALLLLLCLFSFIYVSAQDVRITGKVTDARNETLIGVSVSVKNSTIGTQTDVNGNYAITVPSNGTLVFTYLGFTTQEISVSGKTSINVQLMSSNQALDQVVVIGYGSQRKRDLTGSITSISGEEISKSPNLSPIASLQGKVAGLTIVNGGSPGASPVVRIRGVNSTNSANPIYVVDGIIQNTIDYLNQNDIESIEVLKDPSSTAIFGVQGGNGVIVITTKKAGEGKTTIAFQSSAGIQKIVDKIDVVNAADFKRLYNAQLANLNAAPFDYTNYTADTDWQDLIMQTAPMSNNNLTVSTNSGKSSTLINLGYNTQDGVVKNGSYDRYNVRFNQEIRPTDNFKLGANFTGSRTSFNPTAVSLSNALWAAPIAPVQLDENTYYSMPSFQRAQVGNPIANLNRNDRTSVNKNYFAIGTVYGELKVLKDFKIRSSFNADMRFTGSRGYSPLPFTLINLGEGLAQTESFFDRNVRTSVNQNQGESRSYQQDHTITYDKTFKEKHKVTTLAGFSSLYRAGQNVSGSRRDTTLNIPNHPDFWYIDIVNNSNPAPSLGGGGTETSQLSYFGRVNYAFDNKYLVNASVRRDGISKFAPQNRWGTFGSVGLGWVISEEGFFKSNIKGIDFLKFRGSWGTLGNAQGFAENLYLPGVSITDVGVFGDNVFTSVSPAYIADPNLRWEVVRGIDFGFEGLALNSRLNFDVAIYNRTTKDILTNVIQPSESLNLRTNMGNISNKGIEVALGWKDKVGNDFTYSVNPNFSYNKNKVESIGNNFNFGLFGNGGVNRTVSGESIGHFFGFRQTGIYQSTADMDNVATFPNSLPGDISYEDTNGDGVLTQDDRINLGSPLPDFLYGINLSFSYKNFDFLAEGQGVAGNFIYTQRRTQRFAVVNYESNRLNAYTTPGSSNIEPILDSTRPNNYFMSSYFLEPGDYFRLRTLQLGYTFNKKQLTALGLSNIRVFVSGQNLKTWTKATGYTPEASVGSILGGGADNGVYPIPAIYTVGLNLNF</sequence>
<dbReference type="Gene3D" id="2.60.40.1120">
    <property type="entry name" value="Carboxypeptidase-like, regulatory domain"/>
    <property type="match status" value="1"/>
</dbReference>
<dbReference type="InterPro" id="IPR023996">
    <property type="entry name" value="TonB-dep_OMP_SusC/RagA"/>
</dbReference>
<dbReference type="InterPro" id="IPR023997">
    <property type="entry name" value="TonB-dep_OMP_SusC/RagA_CS"/>
</dbReference>
<dbReference type="NCBIfam" id="TIGR04056">
    <property type="entry name" value="OMP_RagA_SusC"/>
    <property type="match status" value="1"/>
</dbReference>
<evidence type="ECO:0000256" key="8">
    <source>
        <dbReference type="SAM" id="SignalP"/>
    </source>
</evidence>
<feature type="chain" id="PRO_5047306033" evidence="8">
    <location>
        <begin position="21"/>
        <end position="1003"/>
    </location>
</feature>
<dbReference type="Gene3D" id="2.40.170.20">
    <property type="entry name" value="TonB-dependent receptor, beta-barrel domain"/>
    <property type="match status" value="1"/>
</dbReference>
<evidence type="ECO:0000313" key="10">
    <source>
        <dbReference type="EMBL" id="MFD2730384.1"/>
    </source>
</evidence>
<evidence type="ECO:0000259" key="9">
    <source>
        <dbReference type="Pfam" id="PF07715"/>
    </source>
</evidence>
<dbReference type="InterPro" id="IPR008969">
    <property type="entry name" value="CarboxyPept-like_regulatory"/>
</dbReference>
<keyword evidence="4 7" id="KW-0812">Transmembrane</keyword>
<dbReference type="Pfam" id="PF07715">
    <property type="entry name" value="Plug"/>
    <property type="match status" value="1"/>
</dbReference>
<keyword evidence="5 7" id="KW-0472">Membrane</keyword>
<evidence type="ECO:0000256" key="4">
    <source>
        <dbReference type="ARBA" id="ARBA00022692"/>
    </source>
</evidence>
<evidence type="ECO:0000313" key="11">
    <source>
        <dbReference type="Proteomes" id="UP001597546"/>
    </source>
</evidence>
<name>A0ABW5TMU5_9SPHI</name>
<proteinExistence type="inferred from homology"/>
<dbReference type="EMBL" id="JBHULV010000008">
    <property type="protein sequence ID" value="MFD2730384.1"/>
    <property type="molecule type" value="Genomic_DNA"/>
</dbReference>
<comment type="caution">
    <text evidence="10">The sequence shown here is derived from an EMBL/GenBank/DDBJ whole genome shotgun (WGS) entry which is preliminary data.</text>
</comment>
<dbReference type="NCBIfam" id="TIGR04057">
    <property type="entry name" value="SusC_RagA_signa"/>
    <property type="match status" value="1"/>
</dbReference>
<evidence type="ECO:0000256" key="6">
    <source>
        <dbReference type="ARBA" id="ARBA00023237"/>
    </source>
</evidence>
<comment type="similarity">
    <text evidence="7">Belongs to the TonB-dependent receptor family.</text>
</comment>
<dbReference type="Proteomes" id="UP001597546">
    <property type="component" value="Unassembled WGS sequence"/>
</dbReference>
<accession>A0ABW5TMU5</accession>
<evidence type="ECO:0000256" key="3">
    <source>
        <dbReference type="ARBA" id="ARBA00022452"/>
    </source>
</evidence>
<evidence type="ECO:0000256" key="1">
    <source>
        <dbReference type="ARBA" id="ARBA00004571"/>
    </source>
</evidence>
<evidence type="ECO:0000256" key="5">
    <source>
        <dbReference type="ARBA" id="ARBA00023136"/>
    </source>
</evidence>
<dbReference type="InterPro" id="IPR039426">
    <property type="entry name" value="TonB-dep_rcpt-like"/>
</dbReference>
<comment type="subcellular location">
    <subcellularLocation>
        <location evidence="1 7">Cell outer membrane</location>
        <topology evidence="1 7">Multi-pass membrane protein</topology>
    </subcellularLocation>
</comment>
<dbReference type="InterPro" id="IPR037066">
    <property type="entry name" value="Plug_dom_sf"/>
</dbReference>
<protein>
    <submittedName>
        <fullName evidence="10">SusC/RagA family TonB-linked outer membrane protein</fullName>
    </submittedName>
</protein>
<dbReference type="SUPFAM" id="SSF49464">
    <property type="entry name" value="Carboxypeptidase regulatory domain-like"/>
    <property type="match status" value="1"/>
</dbReference>
<organism evidence="10 11">
    <name type="scientific">Pedobacter alpinus</name>
    <dbReference type="NCBI Taxonomy" id="1590643"/>
    <lineage>
        <taxon>Bacteria</taxon>
        <taxon>Pseudomonadati</taxon>
        <taxon>Bacteroidota</taxon>
        <taxon>Sphingobacteriia</taxon>
        <taxon>Sphingobacteriales</taxon>
        <taxon>Sphingobacteriaceae</taxon>
        <taxon>Pedobacter</taxon>
    </lineage>
</organism>
<feature type="signal peptide" evidence="8">
    <location>
        <begin position="1"/>
        <end position="20"/>
    </location>
</feature>
<dbReference type="Gene3D" id="2.170.130.10">
    <property type="entry name" value="TonB-dependent receptor, plug domain"/>
    <property type="match status" value="1"/>
</dbReference>
<reference evidence="11" key="1">
    <citation type="journal article" date="2019" name="Int. J. Syst. Evol. Microbiol.">
        <title>The Global Catalogue of Microorganisms (GCM) 10K type strain sequencing project: providing services to taxonomists for standard genome sequencing and annotation.</title>
        <authorList>
            <consortium name="The Broad Institute Genomics Platform"/>
            <consortium name="The Broad Institute Genome Sequencing Center for Infectious Disease"/>
            <person name="Wu L."/>
            <person name="Ma J."/>
        </authorList>
    </citation>
    <scope>NUCLEOTIDE SEQUENCE [LARGE SCALE GENOMIC DNA]</scope>
    <source>
        <strain evidence="11">KCTC 42456</strain>
    </source>
</reference>
<evidence type="ECO:0000256" key="7">
    <source>
        <dbReference type="PROSITE-ProRule" id="PRU01360"/>
    </source>
</evidence>
<dbReference type="RefSeq" id="WP_379040883.1">
    <property type="nucleotide sequence ID" value="NZ_JBHSKW010000005.1"/>
</dbReference>
<dbReference type="Pfam" id="PF13715">
    <property type="entry name" value="CarbopepD_reg_2"/>
    <property type="match status" value="1"/>
</dbReference>
<keyword evidence="3 7" id="KW-1134">Transmembrane beta strand</keyword>
<keyword evidence="11" id="KW-1185">Reference proteome</keyword>
<dbReference type="SUPFAM" id="SSF56935">
    <property type="entry name" value="Porins"/>
    <property type="match status" value="1"/>
</dbReference>
<keyword evidence="2 7" id="KW-0813">Transport</keyword>
<keyword evidence="6 7" id="KW-0998">Cell outer membrane</keyword>
<dbReference type="InterPro" id="IPR012910">
    <property type="entry name" value="Plug_dom"/>
</dbReference>
<dbReference type="PROSITE" id="PS52016">
    <property type="entry name" value="TONB_DEPENDENT_REC_3"/>
    <property type="match status" value="1"/>
</dbReference>
<dbReference type="InterPro" id="IPR036942">
    <property type="entry name" value="Beta-barrel_TonB_sf"/>
</dbReference>
<feature type="domain" description="TonB-dependent receptor plug" evidence="9">
    <location>
        <begin position="113"/>
        <end position="217"/>
    </location>
</feature>